<dbReference type="Proteomes" id="UP000323597">
    <property type="component" value="Chromosome D09"/>
</dbReference>
<name>A0A5D2TKG4_GOSMU</name>
<gene>
    <name evidence="1" type="ORF">E1A91_D09G111400v1</name>
</gene>
<evidence type="ECO:0000313" key="2">
    <source>
        <dbReference type="Proteomes" id="UP000323597"/>
    </source>
</evidence>
<protein>
    <submittedName>
        <fullName evidence="1">Uncharacterized protein</fullName>
    </submittedName>
</protein>
<accession>A0A5D2TKG4</accession>
<reference evidence="1 2" key="1">
    <citation type="submission" date="2019-07" db="EMBL/GenBank/DDBJ databases">
        <title>WGS assembly of Gossypium mustelinum.</title>
        <authorList>
            <person name="Chen Z.J."/>
            <person name="Sreedasyam A."/>
            <person name="Ando A."/>
            <person name="Song Q."/>
            <person name="De L."/>
            <person name="Hulse-Kemp A."/>
            <person name="Ding M."/>
            <person name="Ye W."/>
            <person name="Kirkbride R."/>
            <person name="Jenkins J."/>
            <person name="Plott C."/>
            <person name="Lovell J."/>
            <person name="Lin Y.-M."/>
            <person name="Vaughn R."/>
            <person name="Liu B."/>
            <person name="Li W."/>
            <person name="Simpson S."/>
            <person name="Scheffler B."/>
            <person name="Saski C."/>
            <person name="Grover C."/>
            <person name="Hu G."/>
            <person name="Conover J."/>
            <person name="Carlson J."/>
            <person name="Shu S."/>
            <person name="Boston L."/>
            <person name="Williams M."/>
            <person name="Peterson D."/>
            <person name="Mcgee K."/>
            <person name="Jones D."/>
            <person name="Wendel J."/>
            <person name="Stelly D."/>
            <person name="Grimwood J."/>
            <person name="Schmutz J."/>
        </authorList>
    </citation>
    <scope>NUCLEOTIDE SEQUENCE [LARGE SCALE GENOMIC DNA]</scope>
    <source>
        <strain evidence="1">1408120.09</strain>
    </source>
</reference>
<dbReference type="EMBL" id="CM017657">
    <property type="protein sequence ID" value="TYI64773.1"/>
    <property type="molecule type" value="Genomic_DNA"/>
</dbReference>
<proteinExistence type="predicted"/>
<keyword evidence="2" id="KW-1185">Reference proteome</keyword>
<dbReference type="AlphaFoldDB" id="A0A5D2TKG4"/>
<evidence type="ECO:0000313" key="1">
    <source>
        <dbReference type="EMBL" id="TYI64773.1"/>
    </source>
</evidence>
<sequence>MIVARRSWWRVYGGGERGIGPWEWQRSHDGLGGCWSSSAGRGTLGCCRAIRQVQKD</sequence>
<organism evidence="1 2">
    <name type="scientific">Gossypium mustelinum</name>
    <name type="common">Cotton</name>
    <name type="synonym">Gossypium caicoense</name>
    <dbReference type="NCBI Taxonomy" id="34275"/>
    <lineage>
        <taxon>Eukaryota</taxon>
        <taxon>Viridiplantae</taxon>
        <taxon>Streptophyta</taxon>
        <taxon>Embryophyta</taxon>
        <taxon>Tracheophyta</taxon>
        <taxon>Spermatophyta</taxon>
        <taxon>Magnoliopsida</taxon>
        <taxon>eudicotyledons</taxon>
        <taxon>Gunneridae</taxon>
        <taxon>Pentapetalae</taxon>
        <taxon>rosids</taxon>
        <taxon>malvids</taxon>
        <taxon>Malvales</taxon>
        <taxon>Malvaceae</taxon>
        <taxon>Malvoideae</taxon>
        <taxon>Gossypium</taxon>
    </lineage>
</organism>